<dbReference type="CDD" id="cd00085">
    <property type="entry name" value="HNHc"/>
    <property type="match status" value="1"/>
</dbReference>
<proteinExistence type="predicted"/>
<gene>
    <name evidence="2" type="ORF">UFOPK2166_00528</name>
</gene>
<dbReference type="SMART" id="SM00507">
    <property type="entry name" value="HNHc"/>
    <property type="match status" value="1"/>
</dbReference>
<accession>A0A6J6KBL1</accession>
<organism evidence="2">
    <name type="scientific">freshwater metagenome</name>
    <dbReference type="NCBI Taxonomy" id="449393"/>
    <lineage>
        <taxon>unclassified sequences</taxon>
        <taxon>metagenomes</taxon>
        <taxon>ecological metagenomes</taxon>
    </lineage>
</organism>
<feature type="domain" description="HNH nuclease" evidence="1">
    <location>
        <begin position="320"/>
        <end position="372"/>
    </location>
</feature>
<protein>
    <submittedName>
        <fullName evidence="2">Unannotated protein</fullName>
    </submittedName>
</protein>
<dbReference type="Gene3D" id="1.10.30.50">
    <property type="match status" value="1"/>
</dbReference>
<dbReference type="AlphaFoldDB" id="A0A6J6KBL1"/>
<evidence type="ECO:0000259" key="1">
    <source>
        <dbReference type="SMART" id="SM00507"/>
    </source>
</evidence>
<dbReference type="InterPro" id="IPR003870">
    <property type="entry name" value="DUF222"/>
</dbReference>
<name>A0A6J6KBL1_9ZZZZ</name>
<dbReference type="Pfam" id="PF02720">
    <property type="entry name" value="DUF222"/>
    <property type="match status" value="1"/>
</dbReference>
<evidence type="ECO:0000313" key="2">
    <source>
        <dbReference type="EMBL" id="CAB4645823.1"/>
    </source>
</evidence>
<reference evidence="2" key="1">
    <citation type="submission" date="2020-05" db="EMBL/GenBank/DDBJ databases">
        <authorList>
            <person name="Chiriac C."/>
            <person name="Salcher M."/>
            <person name="Ghai R."/>
            <person name="Kavagutti S V."/>
        </authorList>
    </citation>
    <scope>NUCLEOTIDE SEQUENCE</scope>
</reference>
<dbReference type="EMBL" id="CAEZWB010000051">
    <property type="protein sequence ID" value="CAB4645823.1"/>
    <property type="molecule type" value="Genomic_DNA"/>
</dbReference>
<dbReference type="InterPro" id="IPR003615">
    <property type="entry name" value="HNH_nuc"/>
</dbReference>
<sequence length="403" mass="44941">MNDDDSIAQAMQRLANVAINECDEPHVRSVLAQIGQVQQWLDHRKVALTRRLQQLAVATPSIQPQQVLASATNISRLEAYREVSRATTLGQFPQLEQAFNDGNISTAHIDALSRAAHHLNPDERQLLAQRSEWLNTVAAHATPDNFARAVKSEVARLHADEGITTLQRQRRDTTLRHWVDRESGMFHINGRLDPECGLRIIGRIDNAVETMFHGALPDTCPTDDRKHGHLNALSLVALIDGSVGASSSPNARAEVSVVIDLQTLMHGMHQRSVIRTGHDVELPIETIRRMACEAEIIPVVLGSNGVVLDVGRATRLASRYQRKALEVMYPTCAIPQCCVPHSQCQPHHIRYWRDDGSTDMNNLVPLCSSHHRSVHEGGWKLSMHGTDRQLAITRPKEQLYDIS</sequence>